<dbReference type="EMBL" id="MU001495">
    <property type="protein sequence ID" value="KAF2448544.1"/>
    <property type="molecule type" value="Genomic_DNA"/>
</dbReference>
<evidence type="ECO:0000313" key="2">
    <source>
        <dbReference type="Proteomes" id="UP000799764"/>
    </source>
</evidence>
<keyword evidence="2" id="KW-1185">Reference proteome</keyword>
<sequence>MSRSSTPFVQAWAVRAGPPQLIVSREHRPEQLTRRLEVFAPAMATGNVSNPRIFGAPHGVSIVQCEGGGHGDVSMFAMDARDRRMLGNEAPQLGCQRRQGRWLVWWSTRRGGGRPGRLRRRR</sequence>
<organism evidence="1 2">
    <name type="scientific">Karstenula rhodostoma CBS 690.94</name>
    <dbReference type="NCBI Taxonomy" id="1392251"/>
    <lineage>
        <taxon>Eukaryota</taxon>
        <taxon>Fungi</taxon>
        <taxon>Dikarya</taxon>
        <taxon>Ascomycota</taxon>
        <taxon>Pezizomycotina</taxon>
        <taxon>Dothideomycetes</taxon>
        <taxon>Pleosporomycetidae</taxon>
        <taxon>Pleosporales</taxon>
        <taxon>Massarineae</taxon>
        <taxon>Didymosphaeriaceae</taxon>
        <taxon>Karstenula</taxon>
    </lineage>
</organism>
<protein>
    <submittedName>
        <fullName evidence="1">Uncharacterized protein</fullName>
    </submittedName>
</protein>
<name>A0A9P4PTA0_9PLEO</name>
<proteinExistence type="predicted"/>
<dbReference type="Proteomes" id="UP000799764">
    <property type="component" value="Unassembled WGS sequence"/>
</dbReference>
<reference evidence="1" key="1">
    <citation type="journal article" date="2020" name="Stud. Mycol.">
        <title>101 Dothideomycetes genomes: a test case for predicting lifestyles and emergence of pathogens.</title>
        <authorList>
            <person name="Haridas S."/>
            <person name="Albert R."/>
            <person name="Binder M."/>
            <person name="Bloem J."/>
            <person name="Labutti K."/>
            <person name="Salamov A."/>
            <person name="Andreopoulos B."/>
            <person name="Baker S."/>
            <person name="Barry K."/>
            <person name="Bills G."/>
            <person name="Bluhm B."/>
            <person name="Cannon C."/>
            <person name="Castanera R."/>
            <person name="Culley D."/>
            <person name="Daum C."/>
            <person name="Ezra D."/>
            <person name="Gonzalez J."/>
            <person name="Henrissat B."/>
            <person name="Kuo A."/>
            <person name="Liang C."/>
            <person name="Lipzen A."/>
            <person name="Lutzoni F."/>
            <person name="Magnuson J."/>
            <person name="Mondo S."/>
            <person name="Nolan M."/>
            <person name="Ohm R."/>
            <person name="Pangilinan J."/>
            <person name="Park H.-J."/>
            <person name="Ramirez L."/>
            <person name="Alfaro M."/>
            <person name="Sun H."/>
            <person name="Tritt A."/>
            <person name="Yoshinaga Y."/>
            <person name="Zwiers L.-H."/>
            <person name="Turgeon B."/>
            <person name="Goodwin S."/>
            <person name="Spatafora J."/>
            <person name="Crous P."/>
            <person name="Grigoriev I."/>
        </authorList>
    </citation>
    <scope>NUCLEOTIDE SEQUENCE</scope>
    <source>
        <strain evidence="1">CBS 690.94</strain>
    </source>
</reference>
<gene>
    <name evidence="1" type="ORF">P171DRAFT_214651</name>
</gene>
<evidence type="ECO:0000313" key="1">
    <source>
        <dbReference type="EMBL" id="KAF2448544.1"/>
    </source>
</evidence>
<comment type="caution">
    <text evidence="1">The sequence shown here is derived from an EMBL/GenBank/DDBJ whole genome shotgun (WGS) entry which is preliminary data.</text>
</comment>
<accession>A0A9P4PTA0</accession>
<dbReference type="AlphaFoldDB" id="A0A9P4PTA0"/>